<proteinExistence type="predicted"/>
<comment type="caution">
    <text evidence="3">The sequence shown here is derived from an EMBL/GenBank/DDBJ whole genome shotgun (WGS) entry which is preliminary data.</text>
</comment>
<keyword evidence="1" id="KW-0812">Transmembrane</keyword>
<dbReference type="AlphaFoldDB" id="A0AA38WSS7"/>
<name>A0AA38WSS7_9ASTR</name>
<accession>A0AA38WSS7</accession>
<dbReference type="SUPFAM" id="SSF53098">
    <property type="entry name" value="Ribonuclease H-like"/>
    <property type="match status" value="1"/>
</dbReference>
<evidence type="ECO:0000259" key="2">
    <source>
        <dbReference type="PROSITE" id="PS50994"/>
    </source>
</evidence>
<dbReference type="GO" id="GO:0003676">
    <property type="term" value="F:nucleic acid binding"/>
    <property type="evidence" value="ECO:0007669"/>
    <property type="project" value="InterPro"/>
</dbReference>
<reference evidence="3" key="1">
    <citation type="submission" date="2023-03" db="EMBL/GenBank/DDBJ databases">
        <title>Chromosome-scale reference genome and RAD-based genetic map of yellow starthistle (Centaurea solstitialis) reveal putative structural variation and QTLs associated with invader traits.</title>
        <authorList>
            <person name="Reatini B."/>
            <person name="Cang F.A."/>
            <person name="Jiang Q."/>
            <person name="Mckibben M.T.W."/>
            <person name="Barker M.S."/>
            <person name="Rieseberg L.H."/>
            <person name="Dlugosch K.M."/>
        </authorList>
    </citation>
    <scope>NUCLEOTIDE SEQUENCE</scope>
    <source>
        <strain evidence="3">CAN-66</strain>
        <tissue evidence="3">Leaf</tissue>
    </source>
</reference>
<sequence length="218" mass="25239">MKPSLKPKPITNQFPKPITNNSNNYTSLLTFIKLFTKILTDFFKTHGIKICFSCPYTSPQNGKTERTIRTINNTFLTSLIQASLPPKFWVEALLSSVHTFNLLPSTTIQYKTPFEVLFGFSLPTLIYVSLVVYAILTLHHFSSQARCAILCLRLSWSQYRSSWVSLFRSCRTQVFRIGKRELKYQLKFSESEIAYSPNRRTLLFRIGKLCFPNRKTSL</sequence>
<evidence type="ECO:0000256" key="1">
    <source>
        <dbReference type="SAM" id="Phobius"/>
    </source>
</evidence>
<dbReference type="InterPro" id="IPR012337">
    <property type="entry name" value="RNaseH-like_sf"/>
</dbReference>
<feature type="transmembrane region" description="Helical" evidence="1">
    <location>
        <begin position="116"/>
        <end position="136"/>
    </location>
</feature>
<gene>
    <name evidence="3" type="ORF">OSB04_006616</name>
</gene>
<dbReference type="InterPro" id="IPR036397">
    <property type="entry name" value="RNaseH_sf"/>
</dbReference>
<keyword evidence="1" id="KW-0472">Membrane</keyword>
<keyword evidence="1" id="KW-1133">Transmembrane helix</keyword>
<feature type="domain" description="Integrase catalytic" evidence="2">
    <location>
        <begin position="1"/>
        <end position="121"/>
    </location>
</feature>
<dbReference type="Proteomes" id="UP001172457">
    <property type="component" value="Chromosome 2"/>
</dbReference>
<dbReference type="InterPro" id="IPR001584">
    <property type="entry name" value="Integrase_cat-core"/>
</dbReference>
<evidence type="ECO:0000313" key="3">
    <source>
        <dbReference type="EMBL" id="KAJ9561456.1"/>
    </source>
</evidence>
<dbReference type="InterPro" id="IPR039537">
    <property type="entry name" value="Retrotran_Ty1/copia-like"/>
</dbReference>
<dbReference type="Gene3D" id="3.30.420.10">
    <property type="entry name" value="Ribonuclease H-like superfamily/Ribonuclease H"/>
    <property type="match status" value="1"/>
</dbReference>
<keyword evidence="4" id="KW-1185">Reference proteome</keyword>
<dbReference type="GO" id="GO:0015074">
    <property type="term" value="P:DNA integration"/>
    <property type="evidence" value="ECO:0007669"/>
    <property type="project" value="InterPro"/>
</dbReference>
<dbReference type="PANTHER" id="PTHR42648:SF28">
    <property type="entry name" value="TRANSPOSON-ENCODED PROTEIN WITH RIBONUCLEASE H-LIKE AND RETROVIRUS ZINC FINGER-LIKE DOMAINS"/>
    <property type="match status" value="1"/>
</dbReference>
<dbReference type="PROSITE" id="PS50994">
    <property type="entry name" value="INTEGRASE"/>
    <property type="match status" value="1"/>
</dbReference>
<evidence type="ECO:0000313" key="4">
    <source>
        <dbReference type="Proteomes" id="UP001172457"/>
    </source>
</evidence>
<organism evidence="3 4">
    <name type="scientific">Centaurea solstitialis</name>
    <name type="common">yellow star-thistle</name>
    <dbReference type="NCBI Taxonomy" id="347529"/>
    <lineage>
        <taxon>Eukaryota</taxon>
        <taxon>Viridiplantae</taxon>
        <taxon>Streptophyta</taxon>
        <taxon>Embryophyta</taxon>
        <taxon>Tracheophyta</taxon>
        <taxon>Spermatophyta</taxon>
        <taxon>Magnoliopsida</taxon>
        <taxon>eudicotyledons</taxon>
        <taxon>Gunneridae</taxon>
        <taxon>Pentapetalae</taxon>
        <taxon>asterids</taxon>
        <taxon>campanulids</taxon>
        <taxon>Asterales</taxon>
        <taxon>Asteraceae</taxon>
        <taxon>Carduoideae</taxon>
        <taxon>Cardueae</taxon>
        <taxon>Centaureinae</taxon>
        <taxon>Centaurea</taxon>
    </lineage>
</organism>
<protein>
    <recommendedName>
        <fullName evidence="2">Integrase catalytic domain-containing protein</fullName>
    </recommendedName>
</protein>
<dbReference type="PANTHER" id="PTHR42648">
    <property type="entry name" value="TRANSPOSASE, PUTATIVE-RELATED"/>
    <property type="match status" value="1"/>
</dbReference>
<dbReference type="EMBL" id="JARYMX010000002">
    <property type="protein sequence ID" value="KAJ9561456.1"/>
    <property type="molecule type" value="Genomic_DNA"/>
</dbReference>